<dbReference type="Gene3D" id="3.40.220.10">
    <property type="entry name" value="Leucine Aminopeptidase, subunit E, domain 1"/>
    <property type="match status" value="1"/>
</dbReference>
<dbReference type="SUPFAM" id="SSF52949">
    <property type="entry name" value="Macro domain-like"/>
    <property type="match status" value="1"/>
</dbReference>
<accession>A0A0A0RVW4</accession>
<feature type="domain" description="Macro" evidence="1">
    <location>
        <begin position="1"/>
        <end position="172"/>
    </location>
</feature>
<protein>
    <recommendedName>
        <fullName evidence="1">Macro domain-containing protein</fullName>
    </recommendedName>
</protein>
<dbReference type="RefSeq" id="YP_009145759.1">
    <property type="nucleotide sequence ID" value="NC_027293.1"/>
</dbReference>
<proteinExistence type="predicted"/>
<dbReference type="GeneID" id="24574056"/>
<sequence length="264" mass="29319">MGIVKIIKGDIFKDFNNKKFDIIGHGCNCMNLMGAGIAATIAKRYPKAYETDAEVYATVGGEGHKPKHLMLGNISVARFKQGRIANLYTQVITGKDARYNALEAALQRLNNYCKVNQLKKVGLPMIGAGIGGLDSMAVLSIINQTMKDVDVYMYVYEDKMYSQLTSPVTGWENFSEPQYFDGVAVVGKDKVTLKVKRNGKVHTSYPPVEKYNRSNAQVTHPLQGHCHRAVTFGDDASVYICAATEEFAEDYITHENVNYVEARN</sequence>
<name>A0A0A0RVW4_9CAUD</name>
<reference evidence="2 3" key="1">
    <citation type="journal article" date="2015" name="Genome Announc.">
        <title>Complete Genome Sequence of Citrobacter freundii Myophage Moogle.</title>
        <authorList>
            <person name="Nguyen Q.T."/>
            <person name="Luna A.J."/>
            <person name="Hernandez A.C."/>
            <person name="Kuty Everett G.F."/>
        </authorList>
    </citation>
    <scope>NUCLEOTIDE SEQUENCE [LARGE SCALE GENOMIC DNA]</scope>
</reference>
<dbReference type="InterPro" id="IPR002589">
    <property type="entry name" value="Macro_dom"/>
</dbReference>
<evidence type="ECO:0000313" key="3">
    <source>
        <dbReference type="Proteomes" id="UP000030203"/>
    </source>
</evidence>
<dbReference type="Pfam" id="PF01661">
    <property type="entry name" value="Macro"/>
    <property type="match status" value="1"/>
</dbReference>
<dbReference type="GO" id="GO:0140291">
    <property type="term" value="P:peptidyl-glutamate ADP-deribosylation"/>
    <property type="evidence" value="ECO:0007669"/>
    <property type="project" value="TreeGrafter"/>
</dbReference>
<dbReference type="PANTHER" id="PTHR12521:SF0">
    <property type="entry name" value="ADP-RIBOSE GLYCOHYDROLASE OARD1"/>
    <property type="match status" value="1"/>
</dbReference>
<dbReference type="InterPro" id="IPR050892">
    <property type="entry name" value="ADP-ribose_metab_enzymes"/>
</dbReference>
<dbReference type="SMART" id="SM00506">
    <property type="entry name" value="A1pp"/>
    <property type="match status" value="1"/>
</dbReference>
<dbReference type="PANTHER" id="PTHR12521">
    <property type="entry name" value="PROTEIN C6ORF130"/>
    <property type="match status" value="1"/>
</dbReference>
<dbReference type="KEGG" id="vg:24574056"/>
<dbReference type="InterPro" id="IPR043472">
    <property type="entry name" value="Macro_dom-like"/>
</dbReference>
<evidence type="ECO:0000313" key="2">
    <source>
        <dbReference type="EMBL" id="AIW03853.1"/>
    </source>
</evidence>
<evidence type="ECO:0000259" key="1">
    <source>
        <dbReference type="PROSITE" id="PS51154"/>
    </source>
</evidence>
<dbReference type="Proteomes" id="UP000030203">
    <property type="component" value="Segment"/>
</dbReference>
<organism evidence="2 3">
    <name type="scientific">Citrobacter phage Moogle</name>
    <dbReference type="NCBI Taxonomy" id="1540094"/>
    <lineage>
        <taxon>Viruses</taxon>
        <taxon>Duplodnaviria</taxon>
        <taxon>Heunggongvirae</taxon>
        <taxon>Uroviricota</taxon>
        <taxon>Caudoviricetes</taxon>
        <taxon>Andersonviridae</taxon>
        <taxon>Ounavirinae</taxon>
        <taxon>Mooglevirus</taxon>
        <taxon>Mooglevirus moogle</taxon>
    </lineage>
</organism>
<dbReference type="EMBL" id="KM236239">
    <property type="protein sequence ID" value="AIW03853.1"/>
    <property type="molecule type" value="Genomic_DNA"/>
</dbReference>
<dbReference type="PROSITE" id="PS51154">
    <property type="entry name" value="MACRO"/>
    <property type="match status" value="1"/>
</dbReference>
<keyword evidence="3" id="KW-1185">Reference proteome</keyword>
<dbReference type="OrthoDB" id="6711at10239"/>
<gene>
    <name evidence="2" type="ORF">CPT_Moogle116</name>
</gene>